<reference evidence="2 3" key="1">
    <citation type="submission" date="2015-09" db="EMBL/GenBank/DDBJ databases">
        <title>Bacillus cereus food isolates.</title>
        <authorList>
            <person name="Boekhorst J."/>
        </authorList>
    </citation>
    <scope>NUCLEOTIDE SEQUENCE [LARGE SCALE GENOMIC DNA]</scope>
    <source>
        <strain evidence="2 3">B4088</strain>
    </source>
</reference>
<dbReference type="Proteomes" id="UP000076482">
    <property type="component" value="Unassembled WGS sequence"/>
</dbReference>
<accession>A0A164LIY9</accession>
<gene>
    <name evidence="2" type="ORF">B4088_5248</name>
</gene>
<evidence type="ECO:0000313" key="3">
    <source>
        <dbReference type="Proteomes" id="UP000076482"/>
    </source>
</evidence>
<keyword evidence="1" id="KW-0812">Transmembrane</keyword>
<evidence type="ECO:0000313" key="2">
    <source>
        <dbReference type="EMBL" id="KZD56179.1"/>
    </source>
</evidence>
<keyword evidence="1" id="KW-0472">Membrane</keyword>
<dbReference type="PATRIC" id="fig|1396.535.peg.6352"/>
<dbReference type="RefSeq" id="WP_080467791.1">
    <property type="nucleotide sequence ID" value="NZ_LJKE01000100.1"/>
</dbReference>
<proteinExistence type="predicted"/>
<sequence length="84" mass="9909">MNNLFRFLIRLSRKKSLVSTMTEKEAEDVNRCIRIVLIILTMSVIWFTIQEVTQITLDYQIHDLLIGAICFTIVYLLYDKLGLR</sequence>
<keyword evidence="1" id="KW-1133">Transmembrane helix</keyword>
<evidence type="ECO:0000256" key="1">
    <source>
        <dbReference type="SAM" id="Phobius"/>
    </source>
</evidence>
<name>A0A164LIY9_BACCE</name>
<protein>
    <submittedName>
        <fullName evidence="2">Uncharacterized protein</fullName>
    </submittedName>
</protein>
<feature type="transmembrane region" description="Helical" evidence="1">
    <location>
        <begin position="61"/>
        <end position="78"/>
    </location>
</feature>
<dbReference type="AlphaFoldDB" id="A0A164LIY9"/>
<organism evidence="2 3">
    <name type="scientific">Bacillus cereus</name>
    <dbReference type="NCBI Taxonomy" id="1396"/>
    <lineage>
        <taxon>Bacteria</taxon>
        <taxon>Bacillati</taxon>
        <taxon>Bacillota</taxon>
        <taxon>Bacilli</taxon>
        <taxon>Bacillales</taxon>
        <taxon>Bacillaceae</taxon>
        <taxon>Bacillus</taxon>
        <taxon>Bacillus cereus group</taxon>
    </lineage>
</organism>
<comment type="caution">
    <text evidence="2">The sequence shown here is derived from an EMBL/GenBank/DDBJ whole genome shotgun (WGS) entry which is preliminary data.</text>
</comment>
<dbReference type="EMBL" id="LJKE01000100">
    <property type="protein sequence ID" value="KZD56179.1"/>
    <property type="molecule type" value="Genomic_DNA"/>
</dbReference>
<feature type="transmembrane region" description="Helical" evidence="1">
    <location>
        <begin position="32"/>
        <end position="49"/>
    </location>
</feature>